<dbReference type="Gene3D" id="2.60.40.10">
    <property type="entry name" value="Immunoglobulins"/>
    <property type="match status" value="1"/>
</dbReference>
<evidence type="ECO:0000256" key="3">
    <source>
        <dbReference type="SAM" id="SignalP"/>
    </source>
</evidence>
<keyword evidence="6" id="KW-1185">Reference proteome</keyword>
<dbReference type="Gene3D" id="3.40.720.10">
    <property type="entry name" value="Alkaline Phosphatase, subunit A"/>
    <property type="match status" value="1"/>
</dbReference>
<dbReference type="Pfam" id="PF00884">
    <property type="entry name" value="Sulfatase"/>
    <property type="match status" value="1"/>
</dbReference>
<name>A0ABX0XHV0_9BACT</name>
<feature type="domain" description="Sulfatase N-terminal" evidence="4">
    <location>
        <begin position="38"/>
        <end position="368"/>
    </location>
</feature>
<feature type="chain" id="PRO_5047111334" evidence="3">
    <location>
        <begin position="29"/>
        <end position="572"/>
    </location>
</feature>
<comment type="caution">
    <text evidence="5">The sequence shown here is derived from an EMBL/GenBank/DDBJ whole genome shotgun (WGS) entry which is preliminary data.</text>
</comment>
<dbReference type="InterPro" id="IPR013783">
    <property type="entry name" value="Ig-like_fold"/>
</dbReference>
<evidence type="ECO:0000256" key="2">
    <source>
        <dbReference type="ARBA" id="ARBA00022801"/>
    </source>
</evidence>
<protein>
    <submittedName>
        <fullName evidence="5">Arylsulfatase A-like enzyme</fullName>
    </submittedName>
</protein>
<feature type="signal peptide" evidence="3">
    <location>
        <begin position="1"/>
        <end position="28"/>
    </location>
</feature>
<gene>
    <name evidence="5" type="ORF">GGR27_003984</name>
</gene>
<keyword evidence="1" id="KW-0479">Metal-binding</keyword>
<evidence type="ECO:0000313" key="6">
    <source>
        <dbReference type="Proteomes" id="UP000770785"/>
    </source>
</evidence>
<dbReference type="CDD" id="cd16031">
    <property type="entry name" value="G6S_like"/>
    <property type="match status" value="1"/>
</dbReference>
<keyword evidence="2" id="KW-0378">Hydrolase</keyword>
<dbReference type="PANTHER" id="PTHR45953">
    <property type="entry name" value="IDURONATE 2-SULFATASE"/>
    <property type="match status" value="1"/>
</dbReference>
<keyword evidence="3" id="KW-0732">Signal</keyword>
<reference evidence="5 6" key="1">
    <citation type="submission" date="2020-03" db="EMBL/GenBank/DDBJ databases">
        <title>Genomic Encyclopedia of Type Strains, Phase IV (KMG-IV): sequencing the most valuable type-strain genomes for metagenomic binning, comparative biology and taxonomic classification.</title>
        <authorList>
            <person name="Goeker M."/>
        </authorList>
    </citation>
    <scope>NUCLEOTIDE SEQUENCE [LARGE SCALE GENOMIC DNA]</scope>
    <source>
        <strain evidence="5 6">DSM 105096</strain>
    </source>
</reference>
<dbReference type="Pfam" id="PF25788">
    <property type="entry name" value="Ig_Rha78A_N"/>
    <property type="match status" value="1"/>
</dbReference>
<dbReference type="SUPFAM" id="SSF53649">
    <property type="entry name" value="Alkaline phosphatase-like"/>
    <property type="match status" value="1"/>
</dbReference>
<dbReference type="InterPro" id="IPR000917">
    <property type="entry name" value="Sulfatase_N"/>
</dbReference>
<organism evidence="5 6">
    <name type="scientific">Neolewinella antarctica</name>
    <dbReference type="NCBI Taxonomy" id="442734"/>
    <lineage>
        <taxon>Bacteria</taxon>
        <taxon>Pseudomonadati</taxon>
        <taxon>Bacteroidota</taxon>
        <taxon>Saprospiria</taxon>
        <taxon>Saprospirales</taxon>
        <taxon>Lewinellaceae</taxon>
        <taxon>Neolewinella</taxon>
    </lineage>
</organism>
<dbReference type="EMBL" id="JAATJH010000013">
    <property type="protein sequence ID" value="NJC28459.1"/>
    <property type="molecule type" value="Genomic_DNA"/>
</dbReference>
<dbReference type="Proteomes" id="UP000770785">
    <property type="component" value="Unassembled WGS sequence"/>
</dbReference>
<evidence type="ECO:0000256" key="1">
    <source>
        <dbReference type="ARBA" id="ARBA00022723"/>
    </source>
</evidence>
<dbReference type="InterPro" id="IPR017850">
    <property type="entry name" value="Alkaline_phosphatase_core_sf"/>
</dbReference>
<dbReference type="PANTHER" id="PTHR45953:SF1">
    <property type="entry name" value="IDURONATE 2-SULFATASE"/>
    <property type="match status" value="1"/>
</dbReference>
<evidence type="ECO:0000313" key="5">
    <source>
        <dbReference type="EMBL" id="NJC28459.1"/>
    </source>
</evidence>
<dbReference type="PROSITE" id="PS51257">
    <property type="entry name" value="PROKAR_LIPOPROTEIN"/>
    <property type="match status" value="1"/>
</dbReference>
<dbReference type="RefSeq" id="WP_168040499.1">
    <property type="nucleotide sequence ID" value="NZ_JAATJH010000013.1"/>
</dbReference>
<proteinExistence type="predicted"/>
<evidence type="ECO:0000259" key="4">
    <source>
        <dbReference type="Pfam" id="PF00884"/>
    </source>
</evidence>
<accession>A0ABX0XHV0</accession>
<sequence length="572" mass="64551">MHKYFHVTVSACLLVASCFLVSCADAGAEEVGAANERPNIIFILTDDQRWDALGYAGNELISTPEMDRLAREGAYFSHAMVTTPICAASRASILSSRYERTHRFDFQAKAMREEYMADSYPILLRDAGYRTGFYGKFGVKYAAQGDLFEESDMYDRLDKYPDKRGYYYKQLDGDSVHLTRYTGEMAQRFIRDNKGDRPFSLSLCFSAPHAHDPAPEQYFWEPEGDKLLADTQIPPPALGDDRYFDAQPPAVRNGFNRLRWGWRYDTPEKYQHSVKGYYRMISGIDREIAGIRAELEAKGLADNTIIILMGDNGQFLGERQLAGKWLLYDNSVRVPLIVFDPRRGKHLDLDAMALNIDVPATMLDLAGVDRPAGWQGQSLLPLMDGADDLVDRDTVLLEHLWDFANIPPSEGVRTKKWKYFRYVNEPAYEELYNLEEDRAETINLVDNPDFTATLDRLRAKTNALTLELSDDHSAAPTALAGKSGRGRADFTWELPQSVGGQTAYQIILASSPEKLALNDGDLWNSGEVVATENSASEPVAGYAAGQQAYWKIRVWDEEHRLGRYSEPQTISQ</sequence>